<dbReference type="InterPro" id="IPR046953">
    <property type="entry name" value="Spore_GerAC-like_C"/>
</dbReference>
<protein>
    <submittedName>
        <fullName evidence="11">Ger(X)C family spore germination protein</fullName>
    </submittedName>
</protein>
<evidence type="ECO:0000256" key="5">
    <source>
        <dbReference type="ARBA" id="ARBA00023136"/>
    </source>
</evidence>
<name>A0ABN1IZA3_9CLOT</name>
<keyword evidence="8" id="KW-1133">Transmembrane helix</keyword>
<dbReference type="Pfam" id="PF05504">
    <property type="entry name" value="Spore_GerAC"/>
    <property type="match status" value="1"/>
</dbReference>
<feature type="transmembrane region" description="Helical" evidence="8">
    <location>
        <begin position="12"/>
        <end position="32"/>
    </location>
</feature>
<evidence type="ECO:0000313" key="12">
    <source>
        <dbReference type="Proteomes" id="UP001500339"/>
    </source>
</evidence>
<comment type="similarity">
    <text evidence="2">Belongs to the GerABKC lipoprotein family.</text>
</comment>
<evidence type="ECO:0000256" key="6">
    <source>
        <dbReference type="ARBA" id="ARBA00023139"/>
    </source>
</evidence>
<evidence type="ECO:0000256" key="4">
    <source>
        <dbReference type="ARBA" id="ARBA00022729"/>
    </source>
</evidence>
<dbReference type="Proteomes" id="UP001500339">
    <property type="component" value="Unassembled WGS sequence"/>
</dbReference>
<keyword evidence="6" id="KW-0564">Palmitate</keyword>
<proteinExistence type="inferred from homology"/>
<dbReference type="PANTHER" id="PTHR35789:SF1">
    <property type="entry name" value="SPORE GERMINATION PROTEIN B3"/>
    <property type="match status" value="1"/>
</dbReference>
<comment type="caution">
    <text evidence="11">The sequence shown here is derived from an EMBL/GenBank/DDBJ whole genome shotgun (WGS) entry which is preliminary data.</text>
</comment>
<keyword evidence="8" id="KW-0812">Transmembrane</keyword>
<evidence type="ECO:0000256" key="1">
    <source>
        <dbReference type="ARBA" id="ARBA00004635"/>
    </source>
</evidence>
<dbReference type="InterPro" id="IPR057336">
    <property type="entry name" value="GerAC_N"/>
</dbReference>
<keyword evidence="7" id="KW-0449">Lipoprotein</keyword>
<dbReference type="PROSITE" id="PS51257">
    <property type="entry name" value="PROKAR_LIPOPROTEIN"/>
    <property type="match status" value="1"/>
</dbReference>
<reference evidence="11 12" key="1">
    <citation type="journal article" date="2019" name="Int. J. Syst. Evol. Microbiol.">
        <title>The Global Catalogue of Microorganisms (GCM) 10K type strain sequencing project: providing services to taxonomists for standard genome sequencing and annotation.</title>
        <authorList>
            <consortium name="The Broad Institute Genomics Platform"/>
            <consortium name="The Broad Institute Genome Sequencing Center for Infectious Disease"/>
            <person name="Wu L."/>
            <person name="Ma J."/>
        </authorList>
    </citation>
    <scope>NUCLEOTIDE SEQUENCE [LARGE SCALE GENOMIC DNA]</scope>
    <source>
        <strain evidence="11 12">JCM 1405</strain>
    </source>
</reference>
<dbReference type="Gene3D" id="3.30.300.210">
    <property type="entry name" value="Nutrient germinant receptor protein C, domain 3"/>
    <property type="match status" value="1"/>
</dbReference>
<dbReference type="Pfam" id="PF25198">
    <property type="entry name" value="Spore_GerAC_N"/>
    <property type="match status" value="1"/>
</dbReference>
<feature type="domain" description="Spore germination GerAC-like C-terminal" evidence="9">
    <location>
        <begin position="216"/>
        <end position="372"/>
    </location>
</feature>
<evidence type="ECO:0000259" key="9">
    <source>
        <dbReference type="Pfam" id="PF05504"/>
    </source>
</evidence>
<dbReference type="RefSeq" id="WP_343769031.1">
    <property type="nucleotide sequence ID" value="NZ_BAAACF010000001.1"/>
</dbReference>
<dbReference type="NCBIfam" id="TIGR02887">
    <property type="entry name" value="spore_ger_x_C"/>
    <property type="match status" value="1"/>
</dbReference>
<dbReference type="InterPro" id="IPR008844">
    <property type="entry name" value="Spore_GerAC-like"/>
</dbReference>
<comment type="subcellular location">
    <subcellularLocation>
        <location evidence="1">Membrane</location>
        <topology evidence="1">Lipid-anchor</topology>
    </subcellularLocation>
</comment>
<evidence type="ECO:0000313" key="11">
    <source>
        <dbReference type="EMBL" id="GAA0724483.1"/>
    </source>
</evidence>
<keyword evidence="12" id="KW-1185">Reference proteome</keyword>
<evidence type="ECO:0000256" key="7">
    <source>
        <dbReference type="ARBA" id="ARBA00023288"/>
    </source>
</evidence>
<sequence>MHKRIDNLHRKIIKLLLIFLISTTLSGCWDLIDIEKRTILISAGLDKEGSDIIFTTELSSMFPAIQTKAEGIGPHKVTVKTYRGINFEDVLDKSSRSQPYRIFQGATRIVVFGENYAREDISSYFNRIDRSYEYRKTVLPVVSREPAKDILNFDTLSDLSVGFLIEHTIMDNLYNNNTTLYGQLGNIIDYEAIDEVGYLIHYIGIQDNELSVLGFAAIVNGKMVGILEDRASRGAVYLINKKFGFSHTLINPQSGENIVFQTIGGKRKISTNYIDGVVNINIDLKLDQILMYQYKLNPISEDLYKELEKQLADKIKNDIEEAIRIAQEDIKYDIYQLALYFRGDHPKIYKNLDWKEEFPKAKVKVTVSSKITKRNLYDPNVKGK</sequence>
<evidence type="ECO:0000256" key="2">
    <source>
        <dbReference type="ARBA" id="ARBA00007886"/>
    </source>
</evidence>
<keyword evidence="3" id="KW-0309">Germination</keyword>
<evidence type="ECO:0000256" key="8">
    <source>
        <dbReference type="SAM" id="Phobius"/>
    </source>
</evidence>
<evidence type="ECO:0000256" key="3">
    <source>
        <dbReference type="ARBA" id="ARBA00022544"/>
    </source>
</evidence>
<feature type="domain" description="Spore germination protein N-terminal" evidence="10">
    <location>
        <begin position="32"/>
        <end position="178"/>
    </location>
</feature>
<evidence type="ECO:0000259" key="10">
    <source>
        <dbReference type="Pfam" id="PF25198"/>
    </source>
</evidence>
<accession>A0ABN1IZA3</accession>
<keyword evidence="4" id="KW-0732">Signal</keyword>
<gene>
    <name evidence="11" type="ORF">GCM10008905_18430</name>
</gene>
<keyword evidence="5 8" id="KW-0472">Membrane</keyword>
<organism evidence="11 12">
    <name type="scientific">Clostridium malenominatum</name>
    <dbReference type="NCBI Taxonomy" id="1539"/>
    <lineage>
        <taxon>Bacteria</taxon>
        <taxon>Bacillati</taxon>
        <taxon>Bacillota</taxon>
        <taxon>Clostridia</taxon>
        <taxon>Eubacteriales</taxon>
        <taxon>Clostridiaceae</taxon>
        <taxon>Clostridium</taxon>
    </lineage>
</organism>
<dbReference type="EMBL" id="BAAACF010000001">
    <property type="protein sequence ID" value="GAA0724483.1"/>
    <property type="molecule type" value="Genomic_DNA"/>
</dbReference>
<dbReference type="PANTHER" id="PTHR35789">
    <property type="entry name" value="SPORE GERMINATION PROTEIN B3"/>
    <property type="match status" value="1"/>
</dbReference>
<dbReference type="InterPro" id="IPR038501">
    <property type="entry name" value="Spore_GerAC_C_sf"/>
</dbReference>